<sequence length="460" mass="51598">MRVVSLVEQLFFLIEKHKQPMHVGGLFLFDIPASAKPDFVANLVRQIRSGDTPPTFPFNQVLYNLTFWKTTEHFDLHYHFHHTVLSKPHSFQALLSYVSDVHANMLDKNYPLWECHIIEGIDGVPTTSENKPNPKRFALYFKIHHSLVDGIAAMRIVEKSLSSSATEVMTLPPWALLNRDKQNLKTIAPNKRTFRGIVKEQIGTIKPVFGELKNELKERNEPGFVSTIQAPTSPLNQRISNSRAFFATTYALSRFQQIAEVLQVSLNDVALTICSGALRSYLLQLKQLPDEPLIAFVPVSLRKDDSASGNQASLVLCNLATNVADPIERLKAIHASMAMGKDKFGRMEQAEVINYSAISYAWEGVNLLTNAYPKKQAFNILISNVPGPEQPLYWNGAALSALYPASVVFNGQALNITFTSYLDKLHFGIVGCDKTLPNLEYLLESLDQQLLELEKICNLS</sequence>
<evidence type="ECO:0000313" key="13">
    <source>
        <dbReference type="EMBL" id="SUD90147.1"/>
    </source>
</evidence>
<dbReference type="NCBIfam" id="TIGR02946">
    <property type="entry name" value="acyl_WS_DGAT"/>
    <property type="match status" value="1"/>
</dbReference>
<dbReference type="InterPro" id="IPR004255">
    <property type="entry name" value="O-acyltransferase_WSD1_N"/>
</dbReference>
<evidence type="ECO:0000256" key="10">
    <source>
        <dbReference type="ARBA" id="ARBA00048109"/>
    </source>
</evidence>
<organism evidence="13 14">
    <name type="scientific">Psychrobacter phenylpyruvicus</name>
    <dbReference type="NCBI Taxonomy" id="29432"/>
    <lineage>
        <taxon>Bacteria</taxon>
        <taxon>Pseudomonadati</taxon>
        <taxon>Pseudomonadota</taxon>
        <taxon>Gammaproteobacteria</taxon>
        <taxon>Moraxellales</taxon>
        <taxon>Moraxellaceae</taxon>
        <taxon>Psychrobacter</taxon>
    </lineage>
</organism>
<dbReference type="Proteomes" id="UP000254123">
    <property type="component" value="Unassembled WGS sequence"/>
</dbReference>
<reference evidence="13 14" key="1">
    <citation type="submission" date="2018-06" db="EMBL/GenBank/DDBJ databases">
        <authorList>
            <consortium name="Pathogen Informatics"/>
            <person name="Doyle S."/>
        </authorList>
    </citation>
    <scope>NUCLEOTIDE SEQUENCE [LARGE SCALE GENOMIC DNA]</scope>
    <source>
        <strain evidence="13 14">NCTC10526</strain>
    </source>
</reference>
<dbReference type="STRING" id="1123034.GCA_000685805_02284"/>
<keyword evidence="14" id="KW-1185">Reference proteome</keyword>
<accession>A0A379LJS3</accession>
<evidence type="ECO:0000256" key="4">
    <source>
        <dbReference type="ARBA" id="ARBA00013244"/>
    </source>
</evidence>
<proteinExistence type="inferred from homology"/>
<keyword evidence="8" id="KW-0443">Lipid metabolism</keyword>
<keyword evidence="5" id="KW-0444">Lipid biosynthesis</keyword>
<dbReference type="Pfam" id="PF06974">
    <property type="entry name" value="WS_DGAT_C"/>
    <property type="match status" value="1"/>
</dbReference>
<evidence type="ECO:0000256" key="7">
    <source>
        <dbReference type="ARBA" id="ARBA00022798"/>
    </source>
</evidence>
<evidence type="ECO:0000256" key="2">
    <source>
        <dbReference type="ARBA" id="ARBA00005189"/>
    </source>
</evidence>
<comment type="pathway">
    <text evidence="2">Lipid metabolism.</text>
</comment>
<comment type="pathway">
    <text evidence="1">Glycerolipid metabolism; triacylglycerol biosynthesis.</text>
</comment>
<dbReference type="GO" id="GO:0004144">
    <property type="term" value="F:diacylglycerol O-acyltransferase activity"/>
    <property type="evidence" value="ECO:0007669"/>
    <property type="project" value="UniProtKB-EC"/>
</dbReference>
<dbReference type="InterPro" id="IPR045034">
    <property type="entry name" value="O-acyltransferase_WSD1-like"/>
</dbReference>
<evidence type="ECO:0000256" key="5">
    <source>
        <dbReference type="ARBA" id="ARBA00022516"/>
    </source>
</evidence>
<dbReference type="GO" id="GO:0071731">
    <property type="term" value="P:response to nitric oxide"/>
    <property type="evidence" value="ECO:0007669"/>
    <property type="project" value="TreeGrafter"/>
</dbReference>
<dbReference type="PANTHER" id="PTHR31650:SF1">
    <property type="entry name" value="WAX ESTER SYNTHASE_DIACYLGLYCEROL ACYLTRANSFERASE 4-RELATED"/>
    <property type="match status" value="1"/>
</dbReference>
<dbReference type="GO" id="GO:0001666">
    <property type="term" value="P:response to hypoxia"/>
    <property type="evidence" value="ECO:0007669"/>
    <property type="project" value="TreeGrafter"/>
</dbReference>
<dbReference type="AlphaFoldDB" id="A0A379LJS3"/>
<keyword evidence="7" id="KW-0319">Glycerol metabolism</keyword>
<evidence type="ECO:0000256" key="8">
    <source>
        <dbReference type="ARBA" id="ARBA00023098"/>
    </source>
</evidence>
<keyword evidence="6 13" id="KW-0808">Transferase</keyword>
<evidence type="ECO:0000256" key="3">
    <source>
        <dbReference type="ARBA" id="ARBA00009587"/>
    </source>
</evidence>
<dbReference type="GO" id="GO:0019432">
    <property type="term" value="P:triglyceride biosynthetic process"/>
    <property type="evidence" value="ECO:0007669"/>
    <property type="project" value="UniProtKB-UniPathway"/>
</dbReference>
<protein>
    <recommendedName>
        <fullName evidence="4">diacylglycerol O-acyltransferase</fullName>
        <ecNumber evidence="4">2.3.1.20</ecNumber>
    </recommendedName>
</protein>
<evidence type="ECO:0000313" key="14">
    <source>
        <dbReference type="Proteomes" id="UP000254123"/>
    </source>
</evidence>
<dbReference type="InterPro" id="IPR009721">
    <property type="entry name" value="O-acyltransferase_WSD1_C"/>
</dbReference>
<evidence type="ECO:0000256" key="1">
    <source>
        <dbReference type="ARBA" id="ARBA00004771"/>
    </source>
</evidence>
<dbReference type="GO" id="GO:0051701">
    <property type="term" value="P:biological process involved in interaction with host"/>
    <property type="evidence" value="ECO:0007669"/>
    <property type="project" value="TreeGrafter"/>
</dbReference>
<gene>
    <name evidence="13" type="primary">wax-dgaT_1</name>
    <name evidence="13" type="ORF">NCTC10526_00463</name>
</gene>
<dbReference type="EC" id="2.3.1.20" evidence="4"/>
<comment type="similarity">
    <text evidence="3">Belongs to the long-chain O-acyltransferase family.</text>
</comment>
<evidence type="ECO:0000256" key="6">
    <source>
        <dbReference type="ARBA" id="ARBA00022679"/>
    </source>
</evidence>
<dbReference type="Pfam" id="PF03007">
    <property type="entry name" value="WS_DGAT_cat"/>
    <property type="match status" value="1"/>
</dbReference>
<name>A0A379LJS3_9GAMM</name>
<feature type="domain" description="O-acyltransferase WSD1 C-terminal" evidence="12">
    <location>
        <begin position="309"/>
        <end position="453"/>
    </location>
</feature>
<dbReference type="EMBL" id="UGVC01000001">
    <property type="protein sequence ID" value="SUD90147.1"/>
    <property type="molecule type" value="Genomic_DNA"/>
</dbReference>
<dbReference type="PANTHER" id="PTHR31650">
    <property type="entry name" value="O-ACYLTRANSFERASE (WSD1-LIKE) FAMILY PROTEIN"/>
    <property type="match status" value="1"/>
</dbReference>
<dbReference type="InterPro" id="IPR014292">
    <property type="entry name" value="Acyl_transf_WS/DGAT"/>
</dbReference>
<dbReference type="GO" id="GO:0005886">
    <property type="term" value="C:plasma membrane"/>
    <property type="evidence" value="ECO:0007669"/>
    <property type="project" value="TreeGrafter"/>
</dbReference>
<dbReference type="RefSeq" id="WP_028859731.1">
    <property type="nucleotide sequence ID" value="NZ_CAJHAQ010000001.1"/>
</dbReference>
<keyword evidence="9 13" id="KW-0012">Acyltransferase</keyword>
<evidence type="ECO:0000259" key="12">
    <source>
        <dbReference type="Pfam" id="PF06974"/>
    </source>
</evidence>
<dbReference type="GO" id="GO:0006071">
    <property type="term" value="P:glycerol metabolic process"/>
    <property type="evidence" value="ECO:0007669"/>
    <property type="project" value="UniProtKB-KW"/>
</dbReference>
<dbReference type="UniPathway" id="UPA00282"/>
<evidence type="ECO:0000256" key="9">
    <source>
        <dbReference type="ARBA" id="ARBA00023315"/>
    </source>
</evidence>
<evidence type="ECO:0000259" key="11">
    <source>
        <dbReference type="Pfam" id="PF03007"/>
    </source>
</evidence>
<comment type="catalytic activity">
    <reaction evidence="10">
        <text>an acyl-CoA + a 1,2-diacyl-sn-glycerol = a triacyl-sn-glycerol + CoA</text>
        <dbReference type="Rhea" id="RHEA:10868"/>
        <dbReference type="ChEBI" id="CHEBI:17815"/>
        <dbReference type="ChEBI" id="CHEBI:57287"/>
        <dbReference type="ChEBI" id="CHEBI:58342"/>
        <dbReference type="ChEBI" id="CHEBI:64615"/>
        <dbReference type="EC" id="2.3.1.20"/>
    </reaction>
</comment>
<feature type="domain" description="O-acyltransferase WSD1-like N-terminal" evidence="11">
    <location>
        <begin position="7"/>
        <end position="270"/>
    </location>
</feature>